<evidence type="ECO:0000313" key="5">
    <source>
        <dbReference type="EMBL" id="SFE46384.1"/>
    </source>
</evidence>
<dbReference type="InterPro" id="IPR009056">
    <property type="entry name" value="Cyt_c-like_dom"/>
</dbReference>
<evidence type="ECO:0000256" key="1">
    <source>
        <dbReference type="ARBA" id="ARBA00022723"/>
    </source>
</evidence>
<keyword evidence="3" id="KW-0349">Heme</keyword>
<keyword evidence="1 3" id="KW-0479">Metal-binding</keyword>
<dbReference type="GO" id="GO:0046872">
    <property type="term" value="F:metal ion binding"/>
    <property type="evidence" value="ECO:0007669"/>
    <property type="project" value="UniProtKB-KW"/>
</dbReference>
<feature type="domain" description="Cytochrome c" evidence="4">
    <location>
        <begin position="71"/>
        <end position="188"/>
    </location>
</feature>
<dbReference type="SUPFAM" id="SSF48695">
    <property type="entry name" value="Multiheme cytochromes"/>
    <property type="match status" value="1"/>
</dbReference>
<dbReference type="Proteomes" id="UP000325289">
    <property type="component" value="Unassembled WGS sequence"/>
</dbReference>
<evidence type="ECO:0000256" key="2">
    <source>
        <dbReference type="ARBA" id="ARBA00023004"/>
    </source>
</evidence>
<evidence type="ECO:0000256" key="3">
    <source>
        <dbReference type="PROSITE-ProRule" id="PRU00433"/>
    </source>
</evidence>
<keyword evidence="6" id="KW-1185">Reference proteome</keyword>
<dbReference type="EMBL" id="FOMS01000010">
    <property type="protein sequence ID" value="SFE46384.1"/>
    <property type="molecule type" value="Genomic_DNA"/>
</dbReference>
<dbReference type="PROSITE" id="PS51007">
    <property type="entry name" value="CYTC"/>
    <property type="match status" value="1"/>
</dbReference>
<dbReference type="InterPro" id="IPR036280">
    <property type="entry name" value="Multihaem_cyt_sf"/>
</dbReference>
<accession>A0A1I2AQW0</accession>
<organism evidence="5 6">
    <name type="scientific">Roseivivax sediminis</name>
    <dbReference type="NCBI Taxonomy" id="936889"/>
    <lineage>
        <taxon>Bacteria</taxon>
        <taxon>Pseudomonadati</taxon>
        <taxon>Pseudomonadota</taxon>
        <taxon>Alphaproteobacteria</taxon>
        <taxon>Rhodobacterales</taxon>
        <taxon>Roseobacteraceae</taxon>
        <taxon>Roseivivax</taxon>
    </lineage>
</organism>
<name>A0A1I2AQW0_9RHOB</name>
<dbReference type="AlphaFoldDB" id="A0A1I2AQW0"/>
<sequence length="193" mass="20135">MILAVAAGPAMADTVNGLKTADEFDGVEGEEARSVALFEEVLKVVEHPRCMNCHPVTGGPLQGDDMQPHQPPVVRGAADFGAPGMNCTTCHGAENVAFSTGEGSIPGHDPWHLAPVSMGWVGLSGAEICAQLKDPERNGNRDLAAIHEHMAEDGLVGWGWHPGEGRDPAPGTQEVFGELVKAWIDTGAACPSG</sequence>
<protein>
    <recommendedName>
        <fullName evidence="4">Cytochrome c domain-containing protein</fullName>
    </recommendedName>
</protein>
<evidence type="ECO:0000313" key="6">
    <source>
        <dbReference type="Proteomes" id="UP000325289"/>
    </source>
</evidence>
<proteinExistence type="predicted"/>
<evidence type="ECO:0000259" key="4">
    <source>
        <dbReference type="PROSITE" id="PS51007"/>
    </source>
</evidence>
<dbReference type="GO" id="GO:0009055">
    <property type="term" value="F:electron transfer activity"/>
    <property type="evidence" value="ECO:0007669"/>
    <property type="project" value="InterPro"/>
</dbReference>
<dbReference type="GO" id="GO:0020037">
    <property type="term" value="F:heme binding"/>
    <property type="evidence" value="ECO:0007669"/>
    <property type="project" value="InterPro"/>
</dbReference>
<reference evidence="5 6" key="1">
    <citation type="submission" date="2016-10" db="EMBL/GenBank/DDBJ databases">
        <authorList>
            <person name="Varghese N."/>
            <person name="Submissions S."/>
        </authorList>
    </citation>
    <scope>NUCLEOTIDE SEQUENCE [LARGE SCALE GENOMIC DNA]</scope>
    <source>
        <strain evidence="6">YIM D21,KCTC 23444,ACCC 10710</strain>
    </source>
</reference>
<keyword evidence="2 3" id="KW-0408">Iron</keyword>
<gene>
    <name evidence="5" type="ORF">SAMN04515678_11027</name>
</gene>